<dbReference type="PANTHER" id="PTHR43305">
    <property type="entry name" value="FAMILY N-ACETYLTRANSFERASE, PUTATIVE (AFU_ORTHOLOGUE AFUA_2G01380)-RELATED"/>
    <property type="match status" value="1"/>
</dbReference>
<dbReference type="Proteomes" id="UP001271769">
    <property type="component" value="Unassembled WGS sequence"/>
</dbReference>
<dbReference type="EMBL" id="JAXCLX010000001">
    <property type="protein sequence ID" value="MDY0872035.1"/>
    <property type="molecule type" value="Genomic_DNA"/>
</dbReference>
<dbReference type="SUPFAM" id="SSF55729">
    <property type="entry name" value="Acyl-CoA N-acyltransferases (Nat)"/>
    <property type="match status" value="1"/>
</dbReference>
<dbReference type="Pfam" id="PF00583">
    <property type="entry name" value="Acetyltransf_1"/>
    <property type="match status" value="1"/>
</dbReference>
<sequence length="183" mass="20781">MSQPQLQPRRSEAAAARDIVRATTTTELDDARHLMRNFVAWHRRRHAADIALVDRYFDEATFARELAELPGAFAAPHGALFIAYHRGRPAGCIALRNLGLGIAEMKRLYVDDPYRGLGLGRALAERVLAEAKAIGYHAIRLDTSRHQIEAIRLYESLGFSRIQPYHPLEAALDAWLYFFEREL</sequence>
<dbReference type="PANTHER" id="PTHR43305:SF1">
    <property type="entry name" value="FAMILY N-ACETYLTRANSFERASE, PUTATIVE (AFU_ORTHOLOGUE AFUA_2G01380)-RELATED"/>
    <property type="match status" value="1"/>
</dbReference>
<dbReference type="InterPro" id="IPR052777">
    <property type="entry name" value="Acetyltransferase_Enz"/>
</dbReference>
<evidence type="ECO:0000313" key="2">
    <source>
        <dbReference type="EMBL" id="MDY0872035.1"/>
    </source>
</evidence>
<reference evidence="2 3" key="1">
    <citation type="journal article" date="2013" name="Antonie Van Leeuwenhoek">
        <title>Dongia rigui sp. nov., isolated from freshwater of a large wetland in Korea.</title>
        <authorList>
            <person name="Baik K.S."/>
            <person name="Hwang Y.M."/>
            <person name="Choi J.S."/>
            <person name="Kwon J."/>
            <person name="Seong C.N."/>
        </authorList>
    </citation>
    <scope>NUCLEOTIDE SEQUENCE [LARGE SCALE GENOMIC DNA]</scope>
    <source>
        <strain evidence="2 3">04SU4-P</strain>
    </source>
</reference>
<name>A0ABU5DXL2_9PROT</name>
<keyword evidence="3" id="KW-1185">Reference proteome</keyword>
<evidence type="ECO:0000259" key="1">
    <source>
        <dbReference type="PROSITE" id="PS51186"/>
    </source>
</evidence>
<dbReference type="RefSeq" id="WP_320500454.1">
    <property type="nucleotide sequence ID" value="NZ_JAXCLX010000001.1"/>
</dbReference>
<organism evidence="2 3">
    <name type="scientific">Dongia rigui</name>
    <dbReference type="NCBI Taxonomy" id="940149"/>
    <lineage>
        <taxon>Bacteria</taxon>
        <taxon>Pseudomonadati</taxon>
        <taxon>Pseudomonadota</taxon>
        <taxon>Alphaproteobacteria</taxon>
        <taxon>Rhodospirillales</taxon>
        <taxon>Dongiaceae</taxon>
        <taxon>Dongia</taxon>
    </lineage>
</organism>
<accession>A0ABU5DXL2</accession>
<dbReference type="InterPro" id="IPR000182">
    <property type="entry name" value="GNAT_dom"/>
</dbReference>
<dbReference type="Gene3D" id="3.40.630.30">
    <property type="match status" value="1"/>
</dbReference>
<evidence type="ECO:0000313" key="3">
    <source>
        <dbReference type="Proteomes" id="UP001271769"/>
    </source>
</evidence>
<comment type="caution">
    <text evidence="2">The sequence shown here is derived from an EMBL/GenBank/DDBJ whole genome shotgun (WGS) entry which is preliminary data.</text>
</comment>
<feature type="domain" description="N-acetyltransferase" evidence="1">
    <location>
        <begin position="18"/>
        <end position="182"/>
    </location>
</feature>
<proteinExistence type="predicted"/>
<gene>
    <name evidence="2" type="ORF">SMD31_08875</name>
</gene>
<protein>
    <submittedName>
        <fullName evidence="2">GNAT family N-acetyltransferase</fullName>
    </submittedName>
</protein>
<dbReference type="InterPro" id="IPR016181">
    <property type="entry name" value="Acyl_CoA_acyltransferase"/>
</dbReference>
<dbReference type="PROSITE" id="PS51186">
    <property type="entry name" value="GNAT"/>
    <property type="match status" value="1"/>
</dbReference>
<dbReference type="CDD" id="cd04301">
    <property type="entry name" value="NAT_SF"/>
    <property type="match status" value="1"/>
</dbReference>